<keyword evidence="4" id="KW-1185">Reference proteome</keyword>
<gene>
    <name evidence="2" type="ORF">BXY58_3199</name>
    <name evidence="1" type="ORF">GCM10007332_30910</name>
</gene>
<dbReference type="RefSeq" id="WP_120214739.1">
    <property type="nucleotide sequence ID" value="NZ_BMCW01000009.1"/>
</dbReference>
<dbReference type="OrthoDB" id="1258019at2"/>
<dbReference type="Proteomes" id="UP000285906">
    <property type="component" value="Unassembled WGS sequence"/>
</dbReference>
<protein>
    <submittedName>
        <fullName evidence="2">Uncharacterized protein</fullName>
    </submittedName>
</protein>
<dbReference type="EMBL" id="BMCW01000009">
    <property type="protein sequence ID" value="GGG66085.1"/>
    <property type="molecule type" value="Genomic_DNA"/>
</dbReference>
<accession>A0A420CM46</accession>
<evidence type="ECO:0000313" key="3">
    <source>
        <dbReference type="Proteomes" id="UP000285906"/>
    </source>
</evidence>
<proteinExistence type="predicted"/>
<evidence type="ECO:0000313" key="4">
    <source>
        <dbReference type="Proteomes" id="UP000658202"/>
    </source>
</evidence>
<comment type="caution">
    <text evidence="2">The sequence shown here is derived from an EMBL/GenBank/DDBJ whole genome shotgun (WGS) entry which is preliminary data.</text>
</comment>
<reference evidence="1" key="4">
    <citation type="submission" date="2024-05" db="EMBL/GenBank/DDBJ databases">
        <authorList>
            <person name="Sun Q."/>
            <person name="Sedlacek I."/>
        </authorList>
    </citation>
    <scope>NUCLEOTIDE SEQUENCE</scope>
    <source>
        <strain evidence="1">CCM 8490</strain>
    </source>
</reference>
<dbReference type="EMBL" id="RAQH01000011">
    <property type="protein sequence ID" value="RKE79547.1"/>
    <property type="molecule type" value="Genomic_DNA"/>
</dbReference>
<reference evidence="2 3" key="2">
    <citation type="submission" date="2018-09" db="EMBL/GenBank/DDBJ databases">
        <title>Genomic Encyclopedia of Archaeal and Bacterial Type Strains, Phase II (KMG-II): from individual species to whole genera.</title>
        <authorList>
            <person name="Goeker M."/>
        </authorList>
    </citation>
    <scope>NUCLEOTIDE SEQUENCE [LARGE SCALE GENOMIC DNA]</scope>
    <source>
        <strain evidence="2 3">DSM 27620</strain>
    </source>
</reference>
<reference evidence="4" key="3">
    <citation type="journal article" date="2019" name="Int. J. Syst. Evol. Microbiol.">
        <title>The Global Catalogue of Microorganisms (GCM) 10K type strain sequencing project: providing services to taxonomists for standard genome sequencing and annotation.</title>
        <authorList>
            <consortium name="The Broad Institute Genomics Platform"/>
            <consortium name="The Broad Institute Genome Sequencing Center for Infectious Disease"/>
            <person name="Wu L."/>
            <person name="Ma J."/>
        </authorList>
    </citation>
    <scope>NUCLEOTIDE SEQUENCE [LARGE SCALE GENOMIC DNA]</scope>
    <source>
        <strain evidence="4">CCM 8490</strain>
    </source>
</reference>
<name>A0A420CM46_9FLAO</name>
<evidence type="ECO:0000313" key="2">
    <source>
        <dbReference type="EMBL" id="RKE79547.1"/>
    </source>
</evidence>
<reference evidence="1" key="1">
    <citation type="journal article" date="2014" name="Int. J. Syst. Evol. Microbiol.">
        <title>Complete genome of a new Firmicutes species belonging to the dominant human colonic microbiota ('Ruminococcus bicirculans') reveals two chromosomes and a selective capacity to utilize plant glucans.</title>
        <authorList>
            <consortium name="NISC Comparative Sequencing Program"/>
            <person name="Wegmann U."/>
            <person name="Louis P."/>
            <person name="Goesmann A."/>
            <person name="Henrissat B."/>
            <person name="Duncan S.H."/>
            <person name="Flint H.J."/>
        </authorList>
    </citation>
    <scope>NUCLEOTIDE SEQUENCE</scope>
    <source>
        <strain evidence="1">CCM 8490</strain>
    </source>
</reference>
<dbReference type="AlphaFoldDB" id="A0A420CM46"/>
<dbReference type="Proteomes" id="UP000658202">
    <property type="component" value="Unassembled WGS sequence"/>
</dbReference>
<evidence type="ECO:0000313" key="1">
    <source>
        <dbReference type="EMBL" id="GGG66085.1"/>
    </source>
</evidence>
<sequence length="123" mass="14627">MIFDKNYLKPSNDSSYFVYQEEQENTNFINPYNDNPYMISSLQKLKKRMTCKKKQSIVNECLNDYKDHIVEHPQINHAFETEDIKPPKASFAEYARSSYQKVLKDLENIQKLIDKLSINEVRL</sequence>
<organism evidence="2 3">
    <name type="scientific">Epilithonimonas arachidiradicis</name>
    <dbReference type="NCBI Taxonomy" id="1617282"/>
    <lineage>
        <taxon>Bacteria</taxon>
        <taxon>Pseudomonadati</taxon>
        <taxon>Bacteroidota</taxon>
        <taxon>Flavobacteriia</taxon>
        <taxon>Flavobacteriales</taxon>
        <taxon>Weeksellaceae</taxon>
        <taxon>Chryseobacterium group</taxon>
        <taxon>Epilithonimonas</taxon>
    </lineage>
</organism>